<evidence type="ECO:0000313" key="2">
    <source>
        <dbReference type="EMBL" id="CAB4633422.1"/>
    </source>
</evidence>
<proteinExistence type="predicted"/>
<evidence type="ECO:0000313" key="4">
    <source>
        <dbReference type="EMBL" id="CAB4652750.1"/>
    </source>
</evidence>
<dbReference type="Pfam" id="PF21853">
    <property type="entry name" value="DUF6912"/>
    <property type="match status" value="1"/>
</dbReference>
<name>A0A6J6KSI6_9ZZZZ</name>
<organism evidence="4">
    <name type="scientific">freshwater metagenome</name>
    <dbReference type="NCBI Taxonomy" id="449393"/>
    <lineage>
        <taxon>unclassified sequences</taxon>
        <taxon>metagenomes</taxon>
        <taxon>ecological metagenomes</taxon>
    </lineage>
</organism>
<evidence type="ECO:0000313" key="3">
    <source>
        <dbReference type="EMBL" id="CAB4652038.1"/>
    </source>
</evidence>
<evidence type="ECO:0000313" key="1">
    <source>
        <dbReference type="EMBL" id="CAB4632264.1"/>
    </source>
</evidence>
<dbReference type="EMBL" id="CAEZVW010000001">
    <property type="protein sequence ID" value="CAB4633422.1"/>
    <property type="molecule type" value="Genomic_DNA"/>
</dbReference>
<reference evidence="4" key="1">
    <citation type="submission" date="2020-05" db="EMBL/GenBank/DDBJ databases">
        <authorList>
            <person name="Chiriac C."/>
            <person name="Salcher M."/>
            <person name="Ghai R."/>
            <person name="Kavagutti S V."/>
        </authorList>
    </citation>
    <scope>NUCLEOTIDE SEQUENCE</scope>
</reference>
<sequence length="128" mass="14646">MRTYLPISHQELENFLEAKTLDVNLMYAPTPSFQDENIDCDEEELEYLLSVIAGEKALDLCLTQKAPGIVLALEITEQQIGETYADHITVTSAILWEQVQCALLAFRGDDELVWFATQEIEPHMNEWK</sequence>
<dbReference type="AlphaFoldDB" id="A0A6J6KSI6"/>
<accession>A0A6J6KSI6</accession>
<dbReference type="EMBL" id="CAEZWF010000014">
    <property type="protein sequence ID" value="CAB4652750.1"/>
    <property type="molecule type" value="Genomic_DNA"/>
</dbReference>
<dbReference type="InterPro" id="IPR054206">
    <property type="entry name" value="DUF6912"/>
</dbReference>
<dbReference type="EMBL" id="CAEZWK010000012">
    <property type="protein sequence ID" value="CAB4652038.1"/>
    <property type="molecule type" value="Genomic_DNA"/>
</dbReference>
<gene>
    <name evidence="1" type="ORF">UFOPK2046_00435</name>
    <name evidence="2" type="ORF">UFOPK2157_00026</name>
    <name evidence="4" type="ORF">UFOPK2228_00692</name>
    <name evidence="3" type="ORF">UFOPK2245_00638</name>
</gene>
<protein>
    <submittedName>
        <fullName evidence="4">Unannotated protein</fullName>
    </submittedName>
</protein>
<dbReference type="EMBL" id="CAEZVP010000060">
    <property type="protein sequence ID" value="CAB4632264.1"/>
    <property type="molecule type" value="Genomic_DNA"/>
</dbReference>